<feature type="compositionally biased region" description="Basic and acidic residues" evidence="1">
    <location>
        <begin position="199"/>
        <end position="209"/>
    </location>
</feature>
<feature type="compositionally biased region" description="Gly residues" evidence="1">
    <location>
        <begin position="130"/>
        <end position="139"/>
    </location>
</feature>
<evidence type="ECO:0000256" key="1">
    <source>
        <dbReference type="SAM" id="MobiDB-lite"/>
    </source>
</evidence>
<dbReference type="Proteomes" id="UP000283895">
    <property type="component" value="Unassembled WGS sequence"/>
</dbReference>
<organism evidence="2 3">
    <name type="scientific">Cytospora schulzeri</name>
    <dbReference type="NCBI Taxonomy" id="448051"/>
    <lineage>
        <taxon>Eukaryota</taxon>
        <taxon>Fungi</taxon>
        <taxon>Dikarya</taxon>
        <taxon>Ascomycota</taxon>
        <taxon>Pezizomycotina</taxon>
        <taxon>Sordariomycetes</taxon>
        <taxon>Sordariomycetidae</taxon>
        <taxon>Diaporthales</taxon>
        <taxon>Cytosporaceae</taxon>
        <taxon>Cytospora</taxon>
    </lineage>
</organism>
<name>A0A423X3X2_9PEZI</name>
<comment type="caution">
    <text evidence="2">The sequence shown here is derived from an EMBL/GenBank/DDBJ whole genome shotgun (WGS) entry which is preliminary data.</text>
</comment>
<feature type="region of interest" description="Disordered" evidence="1">
    <location>
        <begin position="125"/>
        <end position="156"/>
    </location>
</feature>
<gene>
    <name evidence="2" type="ORF">VMCG_01915</name>
</gene>
<feature type="region of interest" description="Disordered" evidence="1">
    <location>
        <begin position="168"/>
        <end position="209"/>
    </location>
</feature>
<sequence length="240" mass="26622">MAITRLWFFTLQPNQTATDPAFLNLWANILELCACYTPAPVSSSSQIHLALAPKPTRPHHFLLQSAQDESLLVLISSYPSLALCRQADAAYTARYKKDVLAHVRHRALRQLDLEDAEVVPALIAPRARGKGGSGRGGQDGEQEDEEGVTVTISNRNPLRTEIEGMRSGLESGRRAPVLPPNREISGGDVFEMPPVPADGRPDAFEKQRQEGKRWIRIRRGLPQSDEGVVEVFQLKELLSR</sequence>
<dbReference type="EMBL" id="LKEA01000003">
    <property type="protein sequence ID" value="ROW10567.1"/>
    <property type="molecule type" value="Genomic_DNA"/>
</dbReference>
<evidence type="ECO:0000313" key="2">
    <source>
        <dbReference type="EMBL" id="ROW10567.1"/>
    </source>
</evidence>
<keyword evidence="3" id="KW-1185">Reference proteome</keyword>
<reference evidence="2 3" key="1">
    <citation type="submission" date="2015-09" db="EMBL/GenBank/DDBJ databases">
        <title>Host preference determinants of Valsa canker pathogens revealed by comparative genomics.</title>
        <authorList>
            <person name="Yin Z."/>
            <person name="Huang L."/>
        </authorList>
    </citation>
    <scope>NUCLEOTIDE SEQUENCE [LARGE SCALE GENOMIC DNA]</scope>
    <source>
        <strain evidence="2 3">03-1</strain>
    </source>
</reference>
<dbReference type="AlphaFoldDB" id="A0A423X3X2"/>
<dbReference type="OrthoDB" id="5202090at2759"/>
<proteinExistence type="predicted"/>
<accession>A0A423X3X2</accession>
<evidence type="ECO:0000313" key="3">
    <source>
        <dbReference type="Proteomes" id="UP000283895"/>
    </source>
</evidence>
<protein>
    <submittedName>
        <fullName evidence="2">Uncharacterized protein</fullName>
    </submittedName>
</protein>